<dbReference type="Proteomes" id="UP000664169">
    <property type="component" value="Unassembled WGS sequence"/>
</dbReference>
<dbReference type="PANTHER" id="PTHR13464:SF0">
    <property type="entry name" value="SAP30-BINDING PROTEIN"/>
    <property type="match status" value="1"/>
</dbReference>
<evidence type="ECO:0000313" key="3">
    <source>
        <dbReference type="Proteomes" id="UP000664169"/>
    </source>
</evidence>
<organism evidence="2 3">
    <name type="scientific">Gomphillus americanus</name>
    <dbReference type="NCBI Taxonomy" id="1940652"/>
    <lineage>
        <taxon>Eukaryota</taxon>
        <taxon>Fungi</taxon>
        <taxon>Dikarya</taxon>
        <taxon>Ascomycota</taxon>
        <taxon>Pezizomycotina</taxon>
        <taxon>Lecanoromycetes</taxon>
        <taxon>OSLEUM clade</taxon>
        <taxon>Ostropomycetidae</taxon>
        <taxon>Ostropales</taxon>
        <taxon>Graphidaceae</taxon>
        <taxon>Gomphilloideae</taxon>
        <taxon>Gomphillus</taxon>
    </lineage>
</organism>
<name>A0A8H3FH08_9LECA</name>
<reference evidence="2" key="1">
    <citation type="submission" date="2021-03" db="EMBL/GenBank/DDBJ databases">
        <authorList>
            <person name="Tagirdzhanova G."/>
        </authorList>
    </citation>
    <scope>NUCLEOTIDE SEQUENCE</scope>
</reference>
<comment type="caution">
    <text evidence="2">The sequence shown here is derived from an EMBL/GenBank/DDBJ whole genome shotgun (WGS) entry which is preliminary data.</text>
</comment>
<dbReference type="OrthoDB" id="1714508at2759"/>
<feature type="compositionally biased region" description="Low complexity" evidence="1">
    <location>
        <begin position="135"/>
        <end position="150"/>
    </location>
</feature>
<dbReference type="Pfam" id="PF07818">
    <property type="entry name" value="HCNGP"/>
    <property type="match status" value="1"/>
</dbReference>
<dbReference type="InterPro" id="IPR012479">
    <property type="entry name" value="SAP30BP"/>
</dbReference>
<feature type="compositionally biased region" description="Low complexity" evidence="1">
    <location>
        <begin position="65"/>
        <end position="74"/>
    </location>
</feature>
<sequence>MSALVGYGASDSDSDSDSGPDSDSTTAQPPKARSHHHQQEEQEEEEQQQQQQSEAIHSSTAKQHIPIQTQIQTPELLRPRPITTTNALSSRPLSKPPTAAAAEDLPQASISQPPHRRLHPGSDSGPDPPTDAALSSSTQSTQTTQTTQTSLHNLTLPPIPNLDIPSSPPGSPDATSSSKVSQFLALKEQQGVHFHARLAGSVAVRNPALLGRLVEGAGVRVEELYGSSLPAEVWDPAGLVGVEVERGRGRKGGVEFVGGRRE</sequence>
<evidence type="ECO:0000313" key="2">
    <source>
        <dbReference type="EMBL" id="CAF9923354.1"/>
    </source>
</evidence>
<dbReference type="AlphaFoldDB" id="A0A8H3FH08"/>
<proteinExistence type="predicted"/>
<feature type="compositionally biased region" description="Polar residues" evidence="1">
    <location>
        <begin position="53"/>
        <end position="62"/>
    </location>
</feature>
<evidence type="ECO:0000256" key="1">
    <source>
        <dbReference type="SAM" id="MobiDB-lite"/>
    </source>
</evidence>
<dbReference type="GO" id="GO:0005634">
    <property type="term" value="C:nucleus"/>
    <property type="evidence" value="ECO:0007669"/>
    <property type="project" value="TreeGrafter"/>
</dbReference>
<feature type="region of interest" description="Disordered" evidence="1">
    <location>
        <begin position="1"/>
        <end position="180"/>
    </location>
</feature>
<dbReference type="PANTHER" id="PTHR13464">
    <property type="entry name" value="TRANSCRIPTIONAL REGULATOR PROTEIN HCNGP"/>
    <property type="match status" value="1"/>
</dbReference>
<dbReference type="GO" id="GO:0006355">
    <property type="term" value="P:regulation of DNA-templated transcription"/>
    <property type="evidence" value="ECO:0007669"/>
    <property type="project" value="InterPro"/>
</dbReference>
<keyword evidence="3" id="KW-1185">Reference proteome</keyword>
<feature type="compositionally biased region" description="Polar residues" evidence="1">
    <location>
        <begin position="82"/>
        <end position="92"/>
    </location>
</feature>
<protein>
    <submittedName>
        <fullName evidence="2">Uncharacterized protein</fullName>
    </submittedName>
</protein>
<accession>A0A8H3FH08</accession>
<gene>
    <name evidence="2" type="ORF">GOMPHAMPRED_002817</name>
</gene>
<dbReference type="EMBL" id="CAJPDQ010000019">
    <property type="protein sequence ID" value="CAF9923354.1"/>
    <property type="molecule type" value="Genomic_DNA"/>
</dbReference>